<feature type="binding site" description="type 1 copper site" evidence="12">
    <location>
        <position position="502"/>
    </location>
    <ligand>
        <name>Cu cation</name>
        <dbReference type="ChEBI" id="CHEBI:23378"/>
        <label>1</label>
    </ligand>
</feature>
<dbReference type="EMBL" id="CP014228">
    <property type="protein sequence ID" value="AMD86474.1"/>
    <property type="molecule type" value="Genomic_DNA"/>
</dbReference>
<evidence type="ECO:0000256" key="4">
    <source>
        <dbReference type="ARBA" id="ARBA00011233"/>
    </source>
</evidence>
<evidence type="ECO:0000256" key="8">
    <source>
        <dbReference type="ARBA" id="ARBA00022737"/>
    </source>
</evidence>
<evidence type="ECO:0000256" key="3">
    <source>
        <dbReference type="ARBA" id="ARBA00010609"/>
    </source>
</evidence>
<dbReference type="RefSeq" id="WP_067939372.1">
    <property type="nucleotide sequence ID" value="NZ_CP014228.1"/>
</dbReference>
<organism evidence="15 16">
    <name type="scientific">Actinomyces radicidentis</name>
    <dbReference type="NCBI Taxonomy" id="111015"/>
    <lineage>
        <taxon>Bacteria</taxon>
        <taxon>Bacillati</taxon>
        <taxon>Actinomycetota</taxon>
        <taxon>Actinomycetes</taxon>
        <taxon>Actinomycetales</taxon>
        <taxon>Actinomycetaceae</taxon>
        <taxon>Actinomyces</taxon>
    </lineage>
</organism>
<evidence type="ECO:0000256" key="9">
    <source>
        <dbReference type="ARBA" id="ARBA00023002"/>
    </source>
</evidence>
<dbReference type="CDD" id="cd04208">
    <property type="entry name" value="CuRO_2_CuNIR"/>
    <property type="match status" value="1"/>
</dbReference>
<evidence type="ECO:0000256" key="12">
    <source>
        <dbReference type="PIRSR" id="PIRSR601287-1"/>
    </source>
</evidence>
<dbReference type="Proteomes" id="UP000065220">
    <property type="component" value="Chromosome"/>
</dbReference>
<gene>
    <name evidence="15" type="ORF">AXF14_01255</name>
</gene>
<feature type="region of interest" description="Disordered" evidence="13">
    <location>
        <begin position="1"/>
        <end position="58"/>
    </location>
</feature>
<feature type="compositionally biased region" description="Polar residues" evidence="13">
    <location>
        <begin position="1"/>
        <end position="21"/>
    </location>
</feature>
<evidence type="ECO:0000256" key="6">
    <source>
        <dbReference type="ARBA" id="ARBA00017290"/>
    </source>
</evidence>
<evidence type="ECO:0000313" key="16">
    <source>
        <dbReference type="Proteomes" id="UP000065220"/>
    </source>
</evidence>
<dbReference type="CDD" id="cd11020">
    <property type="entry name" value="CuRO_1_CuNIR"/>
    <property type="match status" value="1"/>
</dbReference>
<evidence type="ECO:0000256" key="11">
    <source>
        <dbReference type="ARBA" id="ARBA00049340"/>
    </source>
</evidence>
<dbReference type="STRING" id="111015.AXF14_01255"/>
<keyword evidence="7 12" id="KW-0479">Metal-binding</keyword>
<evidence type="ECO:0000313" key="15">
    <source>
        <dbReference type="EMBL" id="AMD86474.1"/>
    </source>
</evidence>
<feature type="binding site" description="type 1 copper site" evidence="12">
    <location>
        <position position="353"/>
    </location>
    <ligand>
        <name>Cu cation</name>
        <dbReference type="ChEBI" id="CHEBI:23378"/>
        <label>1</label>
    </ligand>
</feature>
<comment type="catalytic activity">
    <reaction evidence="11">
        <text>nitric oxide + Fe(III)-[cytochrome c] + H2O = Fe(II)-[cytochrome c] + nitrite + 2 H(+)</text>
        <dbReference type="Rhea" id="RHEA:15233"/>
        <dbReference type="Rhea" id="RHEA-COMP:10350"/>
        <dbReference type="Rhea" id="RHEA-COMP:14399"/>
        <dbReference type="ChEBI" id="CHEBI:15377"/>
        <dbReference type="ChEBI" id="CHEBI:15378"/>
        <dbReference type="ChEBI" id="CHEBI:16301"/>
        <dbReference type="ChEBI" id="CHEBI:16480"/>
        <dbReference type="ChEBI" id="CHEBI:29033"/>
        <dbReference type="ChEBI" id="CHEBI:29034"/>
        <dbReference type="EC" id="1.7.2.1"/>
    </reaction>
</comment>
<dbReference type="Gene3D" id="2.60.40.420">
    <property type="entry name" value="Cupredoxins - blue copper proteins"/>
    <property type="match status" value="3"/>
</dbReference>
<keyword evidence="9" id="KW-0560">Oxidoreductase</keyword>
<evidence type="ECO:0000256" key="5">
    <source>
        <dbReference type="ARBA" id="ARBA00011882"/>
    </source>
</evidence>
<protein>
    <recommendedName>
        <fullName evidence="6">Copper-containing nitrite reductase</fullName>
        <ecNumber evidence="5">1.7.2.1</ecNumber>
    </recommendedName>
</protein>
<dbReference type="Pfam" id="PF07732">
    <property type="entry name" value="Cu-oxidase_3"/>
    <property type="match status" value="1"/>
</dbReference>
<evidence type="ECO:0000256" key="10">
    <source>
        <dbReference type="ARBA" id="ARBA00023008"/>
    </source>
</evidence>
<feature type="domain" description="Plastocyanin-like" evidence="14">
    <location>
        <begin position="266"/>
        <end position="366"/>
    </location>
</feature>
<evidence type="ECO:0000259" key="14">
    <source>
        <dbReference type="Pfam" id="PF07732"/>
    </source>
</evidence>
<dbReference type="PRINTS" id="PR00695">
    <property type="entry name" value="CUNO2RDTASE"/>
</dbReference>
<feature type="binding site" description="type 1 copper site" evidence="12">
    <location>
        <position position="305"/>
    </location>
    <ligand>
        <name>Cu cation</name>
        <dbReference type="ChEBI" id="CHEBI:23378"/>
        <label>1</label>
    </ligand>
</feature>
<proteinExistence type="inferred from homology"/>
<keyword evidence="8" id="KW-0677">Repeat</keyword>
<name>A0A0X8JDA4_ACTRD</name>
<dbReference type="CDD" id="cd00920">
    <property type="entry name" value="Cupredoxin"/>
    <property type="match status" value="1"/>
</dbReference>
<dbReference type="InterPro" id="IPR011707">
    <property type="entry name" value="Cu-oxidase-like_N"/>
</dbReference>
<evidence type="ECO:0000256" key="2">
    <source>
        <dbReference type="ARBA" id="ARBA00001973"/>
    </source>
</evidence>
<feature type="region of interest" description="Disordered" evidence="13">
    <location>
        <begin position="88"/>
        <end position="107"/>
    </location>
</feature>
<feature type="binding site" description="type 1 copper site" evidence="12">
    <location>
        <position position="358"/>
    </location>
    <ligand>
        <name>Cu cation</name>
        <dbReference type="ChEBI" id="CHEBI:23378"/>
        <label>1</label>
    </ligand>
</feature>
<dbReference type="AlphaFoldDB" id="A0A0X8JDA4"/>
<dbReference type="PANTHER" id="PTHR11709">
    <property type="entry name" value="MULTI-COPPER OXIDASE"/>
    <property type="match status" value="1"/>
</dbReference>
<dbReference type="OrthoDB" id="345021at2"/>
<dbReference type="GO" id="GO:0050421">
    <property type="term" value="F:nitrite reductase (NO-forming) activity"/>
    <property type="evidence" value="ECO:0007669"/>
    <property type="project" value="UniProtKB-EC"/>
</dbReference>
<dbReference type="InterPro" id="IPR001287">
    <property type="entry name" value="NO2-reductase_Cu"/>
</dbReference>
<keyword evidence="16" id="KW-1185">Reference proteome</keyword>
<evidence type="ECO:0000256" key="1">
    <source>
        <dbReference type="ARBA" id="ARBA00001960"/>
    </source>
</evidence>
<comment type="cofactor">
    <cofactor evidence="1 12">
        <name>Cu(+)</name>
        <dbReference type="ChEBI" id="CHEBI:49552"/>
    </cofactor>
</comment>
<sequence>MSDTNKPTEPQDQSQVQQAGTPTPRAARHGAVTSGTAPAVGRGRAAASAQDTEAARKAARATDRRGALMGLVTAGAAVVVGSAYAAHENGGTSTTGSSASGSSGVTATGRTVRQTITVDGMRFVPATVSVEVGDRLVLTLDNTADQVHDLVLDVDGTTVTTGRVAAGASASVDAGVIPGPVEGWCSIAGHRAQGMVLHVTASGASAAASATDSASASATGSDAVPDLSAALPDGFTPWDAALAPAPAGTTHSETFTVTEVQGAYVGAGVTQTRWTYNGTAPGPVLRGHVGDTFEITLVNEGEMSHSIDFHAGIVSPDEAMRSIDPGASLVYRFTAQHSGIWLYHCSTAPMSEHLAAGMYGAVIIDPDGLADVDREYLLIQSETYLGPEGGAPDTAKIAAKTPDLMSFNGVAFQYALEPLPAKAGERVRFWVLDAGPSLPSSFHVVGLQFDTVFSEGAYLLGGPDDLGRAWHGGSQALALQPAQGGFVEAEVPAAGSYSIVTHAFADMEKGAKGILKASD</sequence>
<accession>A0A0X8JDA4</accession>
<dbReference type="GO" id="GO:0005507">
    <property type="term" value="F:copper ion binding"/>
    <property type="evidence" value="ECO:0007669"/>
    <property type="project" value="InterPro"/>
</dbReference>
<feature type="binding site" description="type 1 copper site" evidence="12">
    <location>
        <position position="345"/>
    </location>
    <ligand>
        <name>Cu cation</name>
        <dbReference type="ChEBI" id="CHEBI:23378"/>
        <label>1</label>
    </ligand>
</feature>
<feature type="binding site" description="type 1 copper site" evidence="12">
    <location>
        <position position="310"/>
    </location>
    <ligand>
        <name>Cu cation</name>
        <dbReference type="ChEBI" id="CHEBI:23378"/>
        <label>1</label>
    </ligand>
</feature>
<dbReference type="EC" id="1.7.2.1" evidence="5"/>
<evidence type="ECO:0000256" key="13">
    <source>
        <dbReference type="SAM" id="MobiDB-lite"/>
    </source>
</evidence>
<feature type="binding site" description="type 2 copper site" evidence="12">
    <location>
        <position position="344"/>
    </location>
    <ligand>
        <name>Cu cation</name>
        <dbReference type="ChEBI" id="CHEBI:23378"/>
        <label>2</label>
    </ligand>
</feature>
<keyword evidence="10 12" id="KW-0186">Copper</keyword>
<dbReference type="InterPro" id="IPR008972">
    <property type="entry name" value="Cupredoxin"/>
</dbReference>
<comment type="similarity">
    <text evidence="3">Belongs to the multicopper oxidase family.</text>
</comment>
<evidence type="ECO:0000256" key="7">
    <source>
        <dbReference type="ARBA" id="ARBA00022723"/>
    </source>
</evidence>
<dbReference type="PANTHER" id="PTHR11709:SF394">
    <property type="entry name" value="FI03373P-RELATED"/>
    <property type="match status" value="1"/>
</dbReference>
<comment type="subunit">
    <text evidence="4">Homotrimer.</text>
</comment>
<reference evidence="16" key="1">
    <citation type="submission" date="2016-02" db="EMBL/GenBank/DDBJ databases">
        <authorList>
            <person name="Holder M.E."/>
            <person name="Ajami N.J."/>
            <person name="Petrosino J.F."/>
        </authorList>
    </citation>
    <scope>NUCLEOTIDE SEQUENCE [LARGE SCALE GENOMIC DNA]</scope>
    <source>
        <strain evidence="16">CCUG 36733</strain>
    </source>
</reference>
<comment type="cofactor">
    <cofactor evidence="2 12">
        <name>Cu(2+)</name>
        <dbReference type="ChEBI" id="CHEBI:29036"/>
    </cofactor>
</comment>
<dbReference type="KEGG" id="ard:AXF14_01255"/>
<dbReference type="SUPFAM" id="SSF49503">
    <property type="entry name" value="Cupredoxins"/>
    <property type="match status" value="3"/>
</dbReference>
<dbReference type="InterPro" id="IPR045087">
    <property type="entry name" value="Cu-oxidase_fam"/>
</dbReference>